<reference evidence="1 2" key="1">
    <citation type="journal article" date="2021" name="Hortic Res">
        <title>High-quality reference genome and annotation aids understanding of berry development for evergreen blueberry (Vaccinium darrowii).</title>
        <authorList>
            <person name="Yu J."/>
            <person name="Hulse-Kemp A.M."/>
            <person name="Babiker E."/>
            <person name="Staton M."/>
        </authorList>
    </citation>
    <scope>NUCLEOTIDE SEQUENCE [LARGE SCALE GENOMIC DNA]</scope>
    <source>
        <strain evidence="2">cv. NJ 8807/NJ 8810</strain>
        <tissue evidence="1">Young leaf</tissue>
    </source>
</reference>
<comment type="caution">
    <text evidence="1">The sequence shown here is derived from an EMBL/GenBank/DDBJ whole genome shotgun (WGS) entry which is preliminary data.</text>
</comment>
<sequence length="405" mass="45587">MEGPSSILVNVSDDQEEYNMDLPPGFRFHPTDEEIISHYLTQKVINGNFNAVAIGEVDLNKCEPWDLPKKAKMGEKEWYFFCQRDRKYPTGMRTNRATVSGYWKATGKDKEIYKKGRGGSLVGMKKTLVFYKGRAPKGEKTNWVMHEYRLEGQFSYYTFPKPSKDEWVVCRIFHKNSGIKRSPISGSEHGLFPGMNSSSFVDDLLLEFPNNSLPPLVERQPAGNNSSFTDGTIEDEYKMKGKATASSSSPRSSDGGDHHNFFSYLSSDHFINDVKNHIMPYNPMSDFQFYPQIPLSSNNPVFPFKQASTNLGYYNPSLKGFDNDRAMMLKALATKNGSRTDDVVMSISQDTGGVSTDATTAETSSVISKKDVGSNSNLSNYQDQDLDQDPSVCPVSDDLDYLWNY</sequence>
<evidence type="ECO:0000313" key="2">
    <source>
        <dbReference type="Proteomes" id="UP000828048"/>
    </source>
</evidence>
<dbReference type="Proteomes" id="UP000828048">
    <property type="component" value="Chromosome 1"/>
</dbReference>
<keyword evidence="2" id="KW-1185">Reference proteome</keyword>
<organism evidence="1 2">
    <name type="scientific">Vaccinium darrowii</name>
    <dbReference type="NCBI Taxonomy" id="229202"/>
    <lineage>
        <taxon>Eukaryota</taxon>
        <taxon>Viridiplantae</taxon>
        <taxon>Streptophyta</taxon>
        <taxon>Embryophyta</taxon>
        <taxon>Tracheophyta</taxon>
        <taxon>Spermatophyta</taxon>
        <taxon>Magnoliopsida</taxon>
        <taxon>eudicotyledons</taxon>
        <taxon>Gunneridae</taxon>
        <taxon>Pentapetalae</taxon>
        <taxon>asterids</taxon>
        <taxon>Ericales</taxon>
        <taxon>Ericaceae</taxon>
        <taxon>Vaccinioideae</taxon>
        <taxon>Vaccinieae</taxon>
        <taxon>Vaccinium</taxon>
    </lineage>
</organism>
<dbReference type="EMBL" id="CM037151">
    <property type="protein sequence ID" value="KAH7844353.1"/>
    <property type="molecule type" value="Genomic_DNA"/>
</dbReference>
<accession>A0ACB7XUR0</accession>
<proteinExistence type="predicted"/>
<name>A0ACB7XUR0_9ERIC</name>
<gene>
    <name evidence="1" type="ORF">Vadar_027131</name>
</gene>
<evidence type="ECO:0000313" key="1">
    <source>
        <dbReference type="EMBL" id="KAH7844353.1"/>
    </source>
</evidence>
<protein>
    <submittedName>
        <fullName evidence="1">Uncharacterized protein</fullName>
    </submittedName>
</protein>